<keyword evidence="3" id="KW-0472">Membrane</keyword>
<reference evidence="5" key="2">
    <citation type="submission" date="2020-09" db="EMBL/GenBank/DDBJ databases">
        <authorList>
            <person name="Sun Q."/>
            <person name="Ohkuma M."/>
        </authorList>
    </citation>
    <scope>NUCLEOTIDE SEQUENCE</scope>
    <source>
        <strain evidence="5">JCM 4637</strain>
    </source>
</reference>
<keyword evidence="2" id="KW-0813">Transport</keyword>
<proteinExistence type="predicted"/>
<sequence>MCAAQASLYAELFETRFRFSGIALARESTAALIAGPAPFVATAIVGATGGAVRPIALLVSGLAAISFLAVLKAPETHNVDLRATDGDSRGPAPAGETVEETAR</sequence>
<dbReference type="InterPro" id="IPR036259">
    <property type="entry name" value="MFS_trans_sf"/>
</dbReference>
<dbReference type="SUPFAM" id="SSF103473">
    <property type="entry name" value="MFS general substrate transporter"/>
    <property type="match status" value="1"/>
</dbReference>
<evidence type="ECO:0000256" key="3">
    <source>
        <dbReference type="ARBA" id="ARBA00022475"/>
    </source>
</evidence>
<gene>
    <name evidence="5" type="ORF">GCM10010334_22380</name>
</gene>
<evidence type="ECO:0000313" key="6">
    <source>
        <dbReference type="Proteomes" id="UP000638353"/>
    </source>
</evidence>
<evidence type="ECO:0000256" key="4">
    <source>
        <dbReference type="SAM" id="MobiDB-lite"/>
    </source>
</evidence>
<name>A0A919C987_9ACTN</name>
<reference evidence="5" key="1">
    <citation type="journal article" date="2014" name="Int. J. Syst. Evol. Microbiol.">
        <title>Complete genome sequence of Corynebacterium casei LMG S-19264T (=DSM 44701T), isolated from a smear-ripened cheese.</title>
        <authorList>
            <consortium name="US DOE Joint Genome Institute (JGI-PGF)"/>
            <person name="Walter F."/>
            <person name="Albersmeier A."/>
            <person name="Kalinowski J."/>
            <person name="Ruckert C."/>
        </authorList>
    </citation>
    <scope>NUCLEOTIDE SEQUENCE</scope>
    <source>
        <strain evidence="5">JCM 4637</strain>
    </source>
</reference>
<dbReference type="PANTHER" id="PTHR43045">
    <property type="entry name" value="SHIKIMATE TRANSPORTER"/>
    <property type="match status" value="1"/>
</dbReference>
<dbReference type="PANTHER" id="PTHR43045:SF1">
    <property type="entry name" value="SHIKIMATE TRANSPORTER"/>
    <property type="match status" value="1"/>
</dbReference>
<dbReference type="Proteomes" id="UP000638353">
    <property type="component" value="Unassembled WGS sequence"/>
</dbReference>
<evidence type="ECO:0000256" key="1">
    <source>
        <dbReference type="ARBA" id="ARBA00004651"/>
    </source>
</evidence>
<feature type="region of interest" description="Disordered" evidence="4">
    <location>
        <begin position="80"/>
        <end position="103"/>
    </location>
</feature>
<dbReference type="RefSeq" id="WP_189823416.1">
    <property type="nucleotide sequence ID" value="NZ_BMVC01000004.1"/>
</dbReference>
<evidence type="ECO:0008006" key="7">
    <source>
        <dbReference type="Google" id="ProtNLM"/>
    </source>
</evidence>
<evidence type="ECO:0000256" key="2">
    <source>
        <dbReference type="ARBA" id="ARBA00022448"/>
    </source>
</evidence>
<dbReference type="GO" id="GO:0005886">
    <property type="term" value="C:plasma membrane"/>
    <property type="evidence" value="ECO:0007669"/>
    <property type="project" value="UniProtKB-SubCell"/>
</dbReference>
<comment type="subcellular location">
    <subcellularLocation>
        <location evidence="1">Cell membrane</location>
        <topology evidence="1">Multi-pass membrane protein</topology>
    </subcellularLocation>
</comment>
<dbReference type="AlphaFoldDB" id="A0A919C987"/>
<keyword evidence="3" id="KW-1003">Cell membrane</keyword>
<evidence type="ECO:0000313" key="5">
    <source>
        <dbReference type="EMBL" id="GHC89386.1"/>
    </source>
</evidence>
<protein>
    <recommendedName>
        <fullName evidence="7">MFS transporter</fullName>
    </recommendedName>
</protein>
<dbReference type="EMBL" id="BMVC01000004">
    <property type="protein sequence ID" value="GHC89386.1"/>
    <property type="molecule type" value="Genomic_DNA"/>
</dbReference>
<accession>A0A919C987</accession>
<organism evidence="5 6">
    <name type="scientific">Streptomyces finlayi</name>
    <dbReference type="NCBI Taxonomy" id="67296"/>
    <lineage>
        <taxon>Bacteria</taxon>
        <taxon>Bacillati</taxon>
        <taxon>Actinomycetota</taxon>
        <taxon>Actinomycetes</taxon>
        <taxon>Kitasatosporales</taxon>
        <taxon>Streptomycetaceae</taxon>
        <taxon>Streptomyces</taxon>
    </lineage>
</organism>
<comment type="caution">
    <text evidence="5">The sequence shown here is derived from an EMBL/GenBank/DDBJ whole genome shotgun (WGS) entry which is preliminary data.</text>
</comment>